<dbReference type="OrthoDB" id="597561at2"/>
<name>A0A7Y0RCQ3_9GAMM</name>
<gene>
    <name evidence="1" type="ORF">HIU99_09310</name>
</gene>
<dbReference type="Gene3D" id="3.40.50.620">
    <property type="entry name" value="HUPs"/>
    <property type="match status" value="1"/>
</dbReference>
<comment type="caution">
    <text evidence="1">The sequence shown here is derived from an EMBL/GenBank/DDBJ whole genome shotgun (WGS) entry which is preliminary data.</text>
</comment>
<dbReference type="RefSeq" id="WP_135954973.1">
    <property type="nucleotide sequence ID" value="NZ_JABCKY010000002.1"/>
</dbReference>
<organism evidence="1 2">
    <name type="scientific">Marinobacter orientalis</name>
    <dbReference type="NCBI Taxonomy" id="1928859"/>
    <lineage>
        <taxon>Bacteria</taxon>
        <taxon>Pseudomonadati</taxon>
        <taxon>Pseudomonadota</taxon>
        <taxon>Gammaproteobacteria</taxon>
        <taxon>Pseudomonadales</taxon>
        <taxon>Marinobacteraceae</taxon>
        <taxon>Marinobacter</taxon>
    </lineage>
</organism>
<proteinExistence type="predicted"/>
<sequence>MNNTVDILWTGGWDSTFRVIGLLESGYTVNPHYLVDPGRPSGEVEIKTISEIKDILNSEYGNRILDLKTVHVESIPISNEISDAFDQIRKQHFIGSQYKWLAAYALKNDFEFLELSIHKQDHACEVISEFVLEDSCGRFVLGKNAPLAVRKIFEKFSYPIIDKSKSDMKNELPSEISKRVMALTWFCHTPAFGRYPCGHCNPCIYTAKEGLIERLPWHAKIRFYIRIYPRLKNILVKFPKINSALLKFK</sequence>
<dbReference type="Proteomes" id="UP000567186">
    <property type="component" value="Unassembled WGS sequence"/>
</dbReference>
<dbReference type="AlphaFoldDB" id="A0A7Y0RCQ3"/>
<keyword evidence="2" id="KW-1185">Reference proteome</keyword>
<protein>
    <recommendedName>
        <fullName evidence="3">7-cyano-7-deazaguanine synthase</fullName>
    </recommendedName>
</protein>
<evidence type="ECO:0008006" key="3">
    <source>
        <dbReference type="Google" id="ProtNLM"/>
    </source>
</evidence>
<dbReference type="SUPFAM" id="SSF52402">
    <property type="entry name" value="Adenine nucleotide alpha hydrolases-like"/>
    <property type="match status" value="1"/>
</dbReference>
<dbReference type="EMBL" id="JABCKY010000002">
    <property type="protein sequence ID" value="NMT63798.1"/>
    <property type="molecule type" value="Genomic_DNA"/>
</dbReference>
<evidence type="ECO:0000313" key="1">
    <source>
        <dbReference type="EMBL" id="NMT63798.1"/>
    </source>
</evidence>
<accession>A0A7Y0RCQ3</accession>
<reference evidence="1 2" key="1">
    <citation type="submission" date="2020-04" db="EMBL/GenBank/DDBJ databases">
        <title>Marinobacter oceani sp. nov., isolated from marine solar saltern.</title>
        <authorList>
            <person name="Chen X.-Y."/>
        </authorList>
    </citation>
    <scope>NUCLEOTIDE SEQUENCE [LARGE SCALE GENOMIC DNA]</scope>
    <source>
        <strain evidence="1 2">W62</strain>
    </source>
</reference>
<dbReference type="InterPro" id="IPR014729">
    <property type="entry name" value="Rossmann-like_a/b/a_fold"/>
</dbReference>
<evidence type="ECO:0000313" key="2">
    <source>
        <dbReference type="Proteomes" id="UP000567186"/>
    </source>
</evidence>